<dbReference type="Proteomes" id="UP000032683">
    <property type="component" value="Unassembled WGS sequence"/>
</dbReference>
<dbReference type="EMBL" id="BANJ01000008">
    <property type="protein sequence ID" value="GAN98637.1"/>
    <property type="molecule type" value="Genomic_DNA"/>
</dbReference>
<proteinExistence type="predicted"/>
<name>A0A0D6Q4Z6_KOMXY</name>
<evidence type="ECO:0000313" key="1">
    <source>
        <dbReference type="EMBL" id="GAN98637.1"/>
    </source>
</evidence>
<accession>A0A0D6Q4Z6</accession>
<comment type="caution">
    <text evidence="1">The sequence shown here is derived from an EMBL/GenBank/DDBJ whole genome shotgun (WGS) entry which is preliminary data.</text>
</comment>
<dbReference type="AlphaFoldDB" id="A0A0D6Q4Z6"/>
<evidence type="ECO:0000313" key="2">
    <source>
        <dbReference type="Proteomes" id="UP000032683"/>
    </source>
</evidence>
<protein>
    <submittedName>
        <fullName evidence="1">Uncharacterized protein</fullName>
    </submittedName>
</protein>
<gene>
    <name evidence="1" type="ORF">Gxy13693_008_011</name>
</gene>
<sequence>MHATRIYHEPREVVDRLAPFGITADEVMPLIEAVVAARNDVVSVDARTAAGTKAYLAGVRHLRFLFLPKGWKADCKNGVESVLHVETGMRIVYQSVDQACVRVRGPQAINGKGPAAEAAVRKGQGMLFSAEDLPEIAPERIANLNASLWFLCVSVSEDDDEDIRAELSLPAAIEKGNFKGFLERIFIFKRGDWKSQVPLEGAPEDDHAYEFSITRKA</sequence>
<organism evidence="1 2">
    <name type="scientific">Komagataeibacter xylinus NBRC 13693</name>
    <dbReference type="NCBI Taxonomy" id="1234668"/>
    <lineage>
        <taxon>Bacteria</taxon>
        <taxon>Pseudomonadati</taxon>
        <taxon>Pseudomonadota</taxon>
        <taxon>Alphaproteobacteria</taxon>
        <taxon>Acetobacterales</taxon>
        <taxon>Acetobacteraceae</taxon>
        <taxon>Komagataeibacter</taxon>
    </lineage>
</organism>
<reference evidence="1 2" key="1">
    <citation type="submission" date="2012-11" db="EMBL/GenBank/DDBJ databases">
        <title>Whole genome sequence of Gluconacetobacter xylinus NBRC 13693.</title>
        <authorList>
            <person name="Azuma Y."/>
            <person name="Higashiura N."/>
            <person name="Hirakawa H."/>
            <person name="Matsushita K."/>
        </authorList>
    </citation>
    <scope>NUCLEOTIDE SEQUENCE [LARGE SCALE GENOMIC DNA]</scope>
    <source>
        <strain evidence="1 2">NBRC 13693</strain>
    </source>
</reference>